<protein>
    <recommendedName>
        <fullName evidence="4">PiggyBac transposable element-derived protein 4 C-terminal zinc-ribbon domain-containing protein</fullName>
    </recommendedName>
</protein>
<dbReference type="Proteomes" id="UP001516023">
    <property type="component" value="Unassembled WGS sequence"/>
</dbReference>
<proteinExistence type="predicted"/>
<name>A0ABD3QR94_9STRA</name>
<organism evidence="2 3">
    <name type="scientific">Cyclotella cryptica</name>
    <dbReference type="NCBI Taxonomy" id="29204"/>
    <lineage>
        <taxon>Eukaryota</taxon>
        <taxon>Sar</taxon>
        <taxon>Stramenopiles</taxon>
        <taxon>Ochrophyta</taxon>
        <taxon>Bacillariophyta</taxon>
        <taxon>Coscinodiscophyceae</taxon>
        <taxon>Thalassiosirophycidae</taxon>
        <taxon>Stephanodiscales</taxon>
        <taxon>Stephanodiscaceae</taxon>
        <taxon>Cyclotella</taxon>
    </lineage>
</organism>
<keyword evidence="3" id="KW-1185">Reference proteome</keyword>
<evidence type="ECO:0000256" key="1">
    <source>
        <dbReference type="SAM" id="MobiDB-lite"/>
    </source>
</evidence>
<dbReference type="EMBL" id="JABMIG020000019">
    <property type="protein sequence ID" value="KAL3802529.1"/>
    <property type="molecule type" value="Genomic_DNA"/>
</dbReference>
<sequence>MPELATDSALADDALALDVLPPALPEVEMDHEAEPDAEPEAEADLEQAAVAVEEETAAIEESEPDGIAFDHNDSKALIQCIRGLQEGQTQQTQLIQKLHKTVLNTRTIINELILTQNELKDEIEKLKSSTTTTIGSPATTVATCENCHKAVTLVGSTSSHSSALPPLKPTTTANITTATANNNNNPTPDEEIDAIIEARQRKNQWPVKHSTLNCFSVQQDLVKLRFHHSEKYQHIPVRIPKTDKNKDGTKPCKLCSEGKVRRKTTWMCATCEVPLCTRPLMGEEPSSGEGGGITTHHARWHTARDLVAEHLKVHASLKEGRESRKRGREESLLEERDDGVGGVGQEEEEEGDVVVGEEIKVEQDV</sequence>
<evidence type="ECO:0000313" key="2">
    <source>
        <dbReference type="EMBL" id="KAL3802529.1"/>
    </source>
</evidence>
<evidence type="ECO:0000313" key="3">
    <source>
        <dbReference type="Proteomes" id="UP001516023"/>
    </source>
</evidence>
<feature type="region of interest" description="Disordered" evidence="1">
    <location>
        <begin position="317"/>
        <end position="365"/>
    </location>
</feature>
<feature type="compositionally biased region" description="Basic and acidic residues" evidence="1">
    <location>
        <begin position="317"/>
        <end position="334"/>
    </location>
</feature>
<evidence type="ECO:0008006" key="4">
    <source>
        <dbReference type="Google" id="ProtNLM"/>
    </source>
</evidence>
<dbReference type="AlphaFoldDB" id="A0ABD3QR94"/>
<comment type="caution">
    <text evidence="2">The sequence shown here is derived from an EMBL/GenBank/DDBJ whole genome shotgun (WGS) entry which is preliminary data.</text>
</comment>
<gene>
    <name evidence="2" type="ORF">HJC23_012548</name>
</gene>
<accession>A0ABD3QR94</accession>
<reference evidence="2 3" key="1">
    <citation type="journal article" date="2020" name="G3 (Bethesda)">
        <title>Improved Reference Genome for Cyclotella cryptica CCMP332, a Model for Cell Wall Morphogenesis, Salinity Adaptation, and Lipid Production in Diatoms (Bacillariophyta).</title>
        <authorList>
            <person name="Roberts W.R."/>
            <person name="Downey K.M."/>
            <person name="Ruck E.C."/>
            <person name="Traller J.C."/>
            <person name="Alverson A.J."/>
        </authorList>
    </citation>
    <scope>NUCLEOTIDE SEQUENCE [LARGE SCALE GENOMIC DNA]</scope>
    <source>
        <strain evidence="2 3">CCMP332</strain>
    </source>
</reference>